<dbReference type="RefSeq" id="WP_094551811.1">
    <property type="nucleotide sequence ID" value="NZ_MQWB01000011.1"/>
</dbReference>
<accession>A0A259TUE0</accession>
<keyword evidence="2" id="KW-0732">Signal</keyword>
<sequence>MRLATLFSFFLALAFLAPPEAHAQTYAFEAEDATLSDSDPDDADPGAEVRDASTDTNVSGTFTGTGFVALQKGVITVDISSVPAGEYDLSVNYASPFGLKYEYVDVDGVRYGDSAECTESFTFADTAVWTPLALADATTGTVTVDGTTGTLVITACYGYTYFDSVTLTAPGSGGMTIAEARAAGVDAEVTVSGTVTRAAGAFSYFQDETGGLAIRQTSGAFFDDIASGTITPGTVIEVTGTISQFPSDPRGGILQLNGPDLTSYTVVSQGDAPDAQEVTLQELIDNGEQYESELVQVSGLTTASTGTFAAGTSYEVTDVSATLTDGLRIPNADDTAIDGTDIPSGAFTATGIVGQFTPSSNPDPAAGYQVLVIASGDVEADTPPVGGFTFEAEDGAVSDPLPDDTEPGAEVRDATTDTNVPADYTGTGFVALQKGALTIDISGLEPGEYNLSVRYAAPFGDTKYEYVDVDGVRYGDSAECTESFAFPEATAWTNLALTDASSGTVTVDGSTGTLVITACYGYTYYDSVTLTPLVAPGTETPAASGGIALGRAAPNPFGTSARIPFSLEQAETVRLTVYDVLGREVAVLANGPMASGDHEAVLSGASLRSGVYIVRLTAGDASVVTRVTLQK</sequence>
<dbReference type="Gene3D" id="2.60.120.260">
    <property type="entry name" value="Galactose-binding domain-like"/>
    <property type="match status" value="2"/>
</dbReference>
<evidence type="ECO:0000256" key="1">
    <source>
        <dbReference type="SAM" id="MobiDB-lite"/>
    </source>
</evidence>
<dbReference type="AlphaFoldDB" id="A0A259TUE0"/>
<evidence type="ECO:0000313" key="3">
    <source>
        <dbReference type="EMBL" id="OZC01320.1"/>
    </source>
</evidence>
<evidence type="ECO:0008006" key="5">
    <source>
        <dbReference type="Google" id="ProtNLM"/>
    </source>
</evidence>
<feature type="compositionally biased region" description="Acidic residues" evidence="1">
    <location>
        <begin position="33"/>
        <end position="45"/>
    </location>
</feature>
<evidence type="ECO:0000313" key="4">
    <source>
        <dbReference type="Proteomes" id="UP000216446"/>
    </source>
</evidence>
<feature type="chain" id="PRO_5012853577" description="Secretion system C-terminal sorting domain-containing protein" evidence="2">
    <location>
        <begin position="24"/>
        <end position="631"/>
    </location>
</feature>
<dbReference type="InParanoid" id="A0A259TUE0"/>
<dbReference type="OrthoDB" id="5381604at2"/>
<dbReference type="NCBIfam" id="TIGR04183">
    <property type="entry name" value="Por_Secre_tail"/>
    <property type="match status" value="1"/>
</dbReference>
<dbReference type="Proteomes" id="UP000216446">
    <property type="component" value="Unassembled WGS sequence"/>
</dbReference>
<keyword evidence="4" id="KW-1185">Reference proteome</keyword>
<reference evidence="3 4" key="1">
    <citation type="submission" date="2016-11" db="EMBL/GenBank/DDBJ databases">
        <title>Study of marine rhodopsin-containing bacteria.</title>
        <authorList>
            <person name="Yoshizawa S."/>
            <person name="Kumagai Y."/>
            <person name="Kogure K."/>
        </authorList>
    </citation>
    <scope>NUCLEOTIDE SEQUENCE [LARGE SCALE GENOMIC DNA]</scope>
    <source>
        <strain evidence="3 4">SG-29</strain>
    </source>
</reference>
<feature type="signal peptide" evidence="2">
    <location>
        <begin position="1"/>
        <end position="23"/>
    </location>
</feature>
<evidence type="ECO:0000256" key="2">
    <source>
        <dbReference type="SAM" id="SignalP"/>
    </source>
</evidence>
<protein>
    <recommendedName>
        <fullName evidence="5">Secretion system C-terminal sorting domain-containing protein</fullName>
    </recommendedName>
</protein>
<proteinExistence type="predicted"/>
<dbReference type="Gene3D" id="2.60.40.4070">
    <property type="match status" value="1"/>
</dbReference>
<dbReference type="InterPro" id="IPR026444">
    <property type="entry name" value="Secre_tail"/>
</dbReference>
<gene>
    <name evidence="3" type="ORF">BSZ36_17905</name>
</gene>
<feature type="region of interest" description="Disordered" evidence="1">
    <location>
        <begin position="33"/>
        <end position="55"/>
    </location>
</feature>
<dbReference type="EMBL" id="MQWB01000011">
    <property type="protein sequence ID" value="OZC01320.1"/>
    <property type="molecule type" value="Genomic_DNA"/>
</dbReference>
<name>A0A259TUE0_9BACT</name>
<organism evidence="3 4">
    <name type="scientific">Rubricoccus marinus</name>
    <dbReference type="NCBI Taxonomy" id="716817"/>
    <lineage>
        <taxon>Bacteria</taxon>
        <taxon>Pseudomonadati</taxon>
        <taxon>Rhodothermota</taxon>
        <taxon>Rhodothermia</taxon>
        <taxon>Rhodothermales</taxon>
        <taxon>Rubricoccaceae</taxon>
        <taxon>Rubricoccus</taxon>
    </lineage>
</organism>
<comment type="caution">
    <text evidence="3">The sequence shown here is derived from an EMBL/GenBank/DDBJ whole genome shotgun (WGS) entry which is preliminary data.</text>
</comment>